<dbReference type="Proteomes" id="UP001549077">
    <property type="component" value="Unassembled WGS sequence"/>
</dbReference>
<dbReference type="RefSeq" id="WP_168301396.1">
    <property type="nucleotide sequence ID" value="NZ_CP071607.1"/>
</dbReference>
<dbReference type="InterPro" id="IPR024747">
    <property type="entry name" value="Pyridox_Oxase-rel"/>
</dbReference>
<sequence length="152" mass="17195">MSVTIREMSADDCFHVLHHAKTGILACSHEDKPYLVPMSLACEERKIYAFSLEGKKIAWMRANPQVCVLVQESASRSAWQSVIASGRFEEFPDKDGFTGERQHAWSLLQRKSGWWEPGAIIPEEGTIAKAHEPIFFGIWVEEISGRQGFELT</sequence>
<evidence type="ECO:0000313" key="1">
    <source>
        <dbReference type="EMBL" id="MET3758202.1"/>
    </source>
</evidence>
<keyword evidence="2" id="KW-1185">Reference proteome</keyword>
<evidence type="ECO:0000313" key="2">
    <source>
        <dbReference type="Proteomes" id="UP001549077"/>
    </source>
</evidence>
<dbReference type="Gene3D" id="2.30.110.10">
    <property type="entry name" value="Electron Transport, Fmn-binding Protein, Chain A"/>
    <property type="match status" value="1"/>
</dbReference>
<dbReference type="Pfam" id="PF12900">
    <property type="entry name" value="Pyridox_ox_2"/>
    <property type="match status" value="1"/>
</dbReference>
<proteinExistence type="predicted"/>
<comment type="caution">
    <text evidence="1">The sequence shown here is derived from an EMBL/GenBank/DDBJ whole genome shotgun (WGS) entry which is preliminary data.</text>
</comment>
<protein>
    <submittedName>
        <fullName evidence="1">Nitroimidazol reductase NimA-like FMN-containing flavoprotein (Pyridoxamine 5'-phosphate oxidase superfamily)</fullName>
    </submittedName>
</protein>
<accession>A0ABV2MSJ5</accession>
<reference evidence="1 2" key="1">
    <citation type="submission" date="2024-06" db="EMBL/GenBank/DDBJ databases">
        <title>Genomic Encyclopedia of Type Strains, Phase IV (KMG-IV): sequencing the most valuable type-strain genomes for metagenomic binning, comparative biology and taxonomic classification.</title>
        <authorList>
            <person name="Goeker M."/>
        </authorList>
    </citation>
    <scope>NUCLEOTIDE SEQUENCE [LARGE SCALE GENOMIC DNA]</scope>
    <source>
        <strain evidence="1 2">DSM 29288</strain>
    </source>
</reference>
<dbReference type="EMBL" id="JBEPMY010000025">
    <property type="protein sequence ID" value="MET3758202.1"/>
    <property type="molecule type" value="Genomic_DNA"/>
</dbReference>
<organism evidence="1 2">
    <name type="scientific">Rhizobium binae</name>
    <dbReference type="NCBI Taxonomy" id="1138190"/>
    <lineage>
        <taxon>Bacteria</taxon>
        <taxon>Pseudomonadati</taxon>
        <taxon>Pseudomonadota</taxon>
        <taxon>Alphaproteobacteria</taxon>
        <taxon>Hyphomicrobiales</taxon>
        <taxon>Rhizobiaceae</taxon>
        <taxon>Rhizobium/Agrobacterium group</taxon>
        <taxon>Rhizobium</taxon>
    </lineage>
</organism>
<gene>
    <name evidence="1" type="ORF">ABID08_005584</name>
</gene>
<dbReference type="SUPFAM" id="SSF50475">
    <property type="entry name" value="FMN-binding split barrel"/>
    <property type="match status" value="1"/>
</dbReference>
<dbReference type="GeneID" id="91152066"/>
<dbReference type="InterPro" id="IPR012349">
    <property type="entry name" value="Split_barrel_FMN-bd"/>
</dbReference>
<name>A0ABV2MSJ5_9HYPH</name>